<dbReference type="EMBL" id="CM051401">
    <property type="protein sequence ID" value="KAJ4713861.1"/>
    <property type="molecule type" value="Genomic_DNA"/>
</dbReference>
<comment type="caution">
    <text evidence="1">The sequence shown here is derived from an EMBL/GenBank/DDBJ whole genome shotgun (WGS) entry which is preliminary data.</text>
</comment>
<protein>
    <submittedName>
        <fullName evidence="1">Resistance gene-like</fullName>
    </submittedName>
</protein>
<gene>
    <name evidence="1" type="ORF">OWV82_015899</name>
</gene>
<name>A0ACC1XR15_MELAZ</name>
<organism evidence="1 2">
    <name type="scientific">Melia azedarach</name>
    <name type="common">Chinaberry tree</name>
    <dbReference type="NCBI Taxonomy" id="155640"/>
    <lineage>
        <taxon>Eukaryota</taxon>
        <taxon>Viridiplantae</taxon>
        <taxon>Streptophyta</taxon>
        <taxon>Embryophyta</taxon>
        <taxon>Tracheophyta</taxon>
        <taxon>Spermatophyta</taxon>
        <taxon>Magnoliopsida</taxon>
        <taxon>eudicotyledons</taxon>
        <taxon>Gunneridae</taxon>
        <taxon>Pentapetalae</taxon>
        <taxon>rosids</taxon>
        <taxon>malvids</taxon>
        <taxon>Sapindales</taxon>
        <taxon>Meliaceae</taxon>
        <taxon>Melia</taxon>
    </lineage>
</organism>
<dbReference type="Proteomes" id="UP001164539">
    <property type="component" value="Chromosome 8"/>
</dbReference>
<sequence length="904" mass="103020">MSVQSATWAYNVFLSFRGEDTRKSFTSALYDALNRKGIFVFRDDIELKRGKSIQSELFRAIEQSRFSIIIFSKNYACSTWCLDELVKIVECNQPSNQQMIFPIFYDVEPTIVRIQTGAFQEAFANHEEAFGENNEKVQKWRDALEKVADLSTWELNDRNELEFVENIVKEISRKLIPKVFETHKELVGINSRLNKLMPLLDIRSNDACMIGIWGMGGVGKTTIARIMYDLISWQFEGSSFLEISENNNLISLQNNLLHDLNIQETNNSIYNADKNIEMIQTRLRHKRVLIVIDNVVEVEQLKKLAGECNWFGSGSRIIITSRDEHLLTTHGVEEDLLYKLEELNDDEARKLFCMKAFKVHDKNFEHLTESFVKYAGGLPLALRVLGSFLFVRTIEQWESALQSFKRDSAPVEIHKILQISFDGLEKKCQDIFLDIACFLQGEDKDHAIKILKGCDFDPIDRVDVLRKKSLISTHDNKLWMHDLLQEMGKRIVMSESTQPGKRSRLWEEDGIRRALSEDRGTDAVQAIRLKSVVPEFGEKLELPGVKYLKVFEELGHFIMNLARHMNLRNSLATMDLSPTVFSKMTKLRILKIHYMNFPEGLEYLPNELRFLEWTGYPFKFLPPNFNPSKIVEFHMRRSSIEQLWIGANDLNNLISIKLGNSSNLVRTPDFSGIPNLEELEFESCTKLHEIDPSLFGHKNLIELNLKRCTSLDSLPSSINMGSLRKLALSGCSKLTNFPEIGGDMKLLSELLLDGTDISALPLSLQLLPGLVLLNLADCKKLESLPSAIINGLKHLETLILSGCSKLRIFPEIEGRMEFLSKLHLDGTAIEELPSSVELLSKLAFLDLNDCKNLVRLPSTINGLRSLKTLKLSGCSKLENVPKNLGKVKSLEELDISGTAIREPD</sequence>
<proteinExistence type="predicted"/>
<reference evidence="1 2" key="1">
    <citation type="journal article" date="2023" name="Science">
        <title>Complex scaffold remodeling in plant triterpene biosynthesis.</title>
        <authorList>
            <person name="De La Pena R."/>
            <person name="Hodgson H."/>
            <person name="Liu J.C."/>
            <person name="Stephenson M.J."/>
            <person name="Martin A.C."/>
            <person name="Owen C."/>
            <person name="Harkess A."/>
            <person name="Leebens-Mack J."/>
            <person name="Jimenez L.E."/>
            <person name="Osbourn A."/>
            <person name="Sattely E.S."/>
        </authorList>
    </citation>
    <scope>NUCLEOTIDE SEQUENCE [LARGE SCALE GENOMIC DNA]</scope>
    <source>
        <strain evidence="2">cv. JPN11</strain>
        <tissue evidence="1">Leaf</tissue>
    </source>
</reference>
<accession>A0ACC1XR15</accession>
<keyword evidence="2" id="KW-1185">Reference proteome</keyword>
<evidence type="ECO:0000313" key="2">
    <source>
        <dbReference type="Proteomes" id="UP001164539"/>
    </source>
</evidence>
<evidence type="ECO:0000313" key="1">
    <source>
        <dbReference type="EMBL" id="KAJ4713861.1"/>
    </source>
</evidence>